<dbReference type="GO" id="GO:0006915">
    <property type="term" value="P:apoptotic process"/>
    <property type="evidence" value="ECO:0007669"/>
    <property type="project" value="UniProtKB-KW"/>
</dbReference>
<dbReference type="PANTHER" id="PTHR22939:SF129">
    <property type="entry name" value="SERINE PROTEASE HTRA2, MITOCHONDRIAL"/>
    <property type="match status" value="1"/>
</dbReference>
<evidence type="ECO:0000256" key="13">
    <source>
        <dbReference type="ARBA" id="ARBA00022989"/>
    </source>
</evidence>
<keyword evidence="12" id="KW-0809">Transit peptide</keyword>
<evidence type="ECO:0000256" key="9">
    <source>
        <dbReference type="ARBA" id="ARBA00022703"/>
    </source>
</evidence>
<evidence type="ECO:0000256" key="6">
    <source>
        <dbReference type="ARBA" id="ARBA00016929"/>
    </source>
</evidence>
<evidence type="ECO:0000256" key="11">
    <source>
        <dbReference type="ARBA" id="ARBA00022825"/>
    </source>
</evidence>
<evidence type="ECO:0000256" key="17">
    <source>
        <dbReference type="ARBA" id="ARBA00029644"/>
    </source>
</evidence>
<reference evidence="19 20" key="1">
    <citation type="submission" date="2020-11" db="EMBL/GenBank/DDBJ databases">
        <authorList>
            <person name="Wallbank WR R."/>
            <person name="Pardo Diaz C."/>
            <person name="Kozak K."/>
            <person name="Martin S."/>
            <person name="Jiggins C."/>
            <person name="Moest M."/>
            <person name="Warren A I."/>
            <person name="Generalovic N T."/>
            <person name="Byers J.R.P. K."/>
            <person name="Montejo-Kovacevich G."/>
            <person name="Yen C E."/>
        </authorList>
    </citation>
    <scope>NUCLEOTIDE SEQUENCE [LARGE SCALE GENOMIC DNA]</scope>
</reference>
<dbReference type="Pfam" id="PF13365">
    <property type="entry name" value="Trypsin_2"/>
    <property type="match status" value="4"/>
</dbReference>
<dbReference type="SUPFAM" id="SSF50494">
    <property type="entry name" value="Trypsin-like serine proteases"/>
    <property type="match status" value="4"/>
</dbReference>
<evidence type="ECO:0000256" key="2">
    <source>
        <dbReference type="ARBA" id="ARBA00004304"/>
    </source>
</evidence>
<keyword evidence="7" id="KW-0645">Protease</keyword>
<comment type="similarity">
    <text evidence="4">Belongs to the peptidase S1C family.</text>
</comment>
<evidence type="ECO:0000313" key="19">
    <source>
        <dbReference type="EMBL" id="CAD7085011.1"/>
    </source>
</evidence>
<organism evidence="19 20">
    <name type="scientific">Hermetia illucens</name>
    <name type="common">Black soldier fly</name>
    <dbReference type="NCBI Taxonomy" id="343691"/>
    <lineage>
        <taxon>Eukaryota</taxon>
        <taxon>Metazoa</taxon>
        <taxon>Ecdysozoa</taxon>
        <taxon>Arthropoda</taxon>
        <taxon>Hexapoda</taxon>
        <taxon>Insecta</taxon>
        <taxon>Pterygota</taxon>
        <taxon>Neoptera</taxon>
        <taxon>Endopterygota</taxon>
        <taxon>Diptera</taxon>
        <taxon>Brachycera</taxon>
        <taxon>Stratiomyomorpha</taxon>
        <taxon>Stratiomyidae</taxon>
        <taxon>Hermetiinae</taxon>
        <taxon>Hermetia</taxon>
    </lineage>
</organism>
<dbReference type="PANTHER" id="PTHR22939">
    <property type="entry name" value="SERINE PROTEASE FAMILY S1C HTRA-RELATED"/>
    <property type="match status" value="1"/>
</dbReference>
<evidence type="ECO:0000256" key="3">
    <source>
        <dbReference type="ARBA" id="ARBA00004375"/>
    </source>
</evidence>
<dbReference type="GO" id="GO:0006508">
    <property type="term" value="P:proteolysis"/>
    <property type="evidence" value="ECO:0007669"/>
    <property type="project" value="UniProtKB-KW"/>
</dbReference>
<dbReference type="Gene3D" id="2.40.10.120">
    <property type="match status" value="4"/>
</dbReference>
<keyword evidence="16" id="KW-0865">Zymogen</keyword>
<dbReference type="InterPro" id="IPR009003">
    <property type="entry name" value="Peptidase_S1_PA"/>
</dbReference>
<keyword evidence="11" id="KW-0720">Serine protease</keyword>
<keyword evidence="8" id="KW-0812">Transmembrane</keyword>
<comment type="subcellular location">
    <subcellularLocation>
        <location evidence="3">Mitochondrion intermembrane space</location>
        <topology evidence="3">Single-pass membrane protein</topology>
    </subcellularLocation>
    <subcellularLocation>
        <location evidence="2">Mitochondrion membrane</location>
        <topology evidence="2">Single-pass membrane protein</topology>
    </subcellularLocation>
</comment>
<evidence type="ECO:0000313" key="20">
    <source>
        <dbReference type="Proteomes" id="UP000594454"/>
    </source>
</evidence>
<keyword evidence="20" id="KW-1185">Reference proteome</keyword>
<keyword evidence="10" id="KW-0378">Hydrolase</keyword>
<evidence type="ECO:0000256" key="8">
    <source>
        <dbReference type="ARBA" id="ARBA00022692"/>
    </source>
</evidence>
<evidence type="ECO:0000256" key="12">
    <source>
        <dbReference type="ARBA" id="ARBA00022946"/>
    </source>
</evidence>
<dbReference type="GO" id="GO:0005758">
    <property type="term" value="C:mitochondrial intermembrane space"/>
    <property type="evidence" value="ECO:0007669"/>
    <property type="project" value="UniProtKB-SubCell"/>
</dbReference>
<dbReference type="GO" id="GO:0007005">
    <property type="term" value="P:mitochondrion organization"/>
    <property type="evidence" value="ECO:0007669"/>
    <property type="project" value="UniProtKB-ARBA"/>
</dbReference>
<evidence type="ECO:0000256" key="5">
    <source>
        <dbReference type="ARBA" id="ARBA00013033"/>
    </source>
</evidence>
<evidence type="ECO:0000256" key="7">
    <source>
        <dbReference type="ARBA" id="ARBA00022670"/>
    </source>
</evidence>
<evidence type="ECO:0000256" key="16">
    <source>
        <dbReference type="ARBA" id="ARBA00023145"/>
    </source>
</evidence>
<dbReference type="GO" id="GO:0031966">
    <property type="term" value="C:mitochondrial membrane"/>
    <property type="evidence" value="ECO:0007669"/>
    <property type="project" value="UniProtKB-SubCell"/>
</dbReference>
<gene>
    <name evidence="19" type="ORF">HERILL_LOCUS7879</name>
</gene>
<keyword evidence="15" id="KW-0472">Membrane</keyword>
<protein>
    <recommendedName>
        <fullName evidence="6">Serine protease HTRA2, mitochondrial</fullName>
        <ecNumber evidence="5">3.4.21.108</ecNumber>
    </recommendedName>
    <alternativeName>
        <fullName evidence="17">High temperature requirement protein A2</fullName>
    </alternativeName>
</protein>
<dbReference type="InParanoid" id="A0A7R8UQ85"/>
<dbReference type="PRINTS" id="PR00834">
    <property type="entry name" value="PROTEASES2C"/>
</dbReference>
<comment type="catalytic activity">
    <reaction evidence="1">
        <text>Cleavage of non-polar aliphatic amino-acids at the P1 position, with a preference for Val, Ile and Met. At the P2 and P3 positions, Arg is selected most strongly with a secondary preference for other hydrophilic residues.</text>
        <dbReference type="EC" id="3.4.21.108"/>
    </reaction>
</comment>
<sequence length="1369" mass="151425">MEDANPFLYRNVMMKDLSGRRKEYSFVAEVAKTICPAVVYVELQDVANFDYYSGLPSAVSSGSGFLIASDGLILTNSHVVMDEELKVNKRILVTLTDGRSFEGEVEYADKIYDIAMVRIQARNLPIADLGTSQDLKSGEWVVAVGSPMGYSNSVTCGIISSYRKSVEIGLHDRQIEYIQTDTPINSGNSGGPLCNLEGQVVGINSMKILPGISFAIPIDYVKDFLKPFQHRKFIQKMKKCPSYLGINVMNLTACVISELRKRECGLSEKVKFGVYIWRVKRFSPAEYKCNKFSEDFKNFLIVMNTFKKIITFDSQIRPICFALIAGPLRNNKHWFHSRNQTKLQNIKLERFQNSKQEHSTGSYSHVPIIQRFIPGVLVLAASAYIAKNYGYYKEKLQEFFPFVVVATKLGKNLAGQREKYNFIAEVADLAAPAVVYIEIRDTKRIDYYTGQPTPISNGSGFIIDQSGLILTNAHVVIDNNLKNNMSILVKLVDGRTFEGVVENADTQSDLATVRVKGSHLPVLKLGGSTSLKPGEWVVALGSPLALSNTVTCGIISAHRKSEELGLFKKKIVYLQTDASINQGNSGGPLLNLDGEAVGINSMKILPGISFAIPIDHAKAFLSTSSGQKYAQNVRRTRYIGITMMTVTEPMIAELRKRQCSLSVKVREGVLVWKVITESPGERNAQTVDSLISPIYLAFTVGHLRCCKQWFQKNDKIKPLPSSNLDRFLKCNCEKSSHSKVSWSVPDFLILTVSECIMEKYRYLREKIPNLLPQIIANAQPTKTNTSTLAGRRDKFNFIAEVAEIAAPAVVFIEIRDKRRIDPRTKQAIPISHGSGFIVDPNGLILTNAHVIVDSNLTKYMSLSVKLINGQVFEGVIETVDTLSDLATVRVNGKNLPSLKLGYSAELKPGEWVVALGSPLSMSNTITCGVISAHRRSEELGLFRKQIVYLQTNALINQGNSGGPLLNLDAEAIGVNCMKILPGISFAIPVDQVKVFLEYKGSDRNPIRYIGMTMMSISEAMITELRRRSCGLPERVKGGVLVWKVMQRSPAERRDKTLLARRFVPGFLIICASGLIAQKIQYFKEKFLSLLPPVLADYSNLTGRRTEYGFIADVANVSAPAVVYIEIRDKKRIDYYTGQPTPISNGSGFVIEPNGLILTNAHVVIDNNLKNNMSILIKFVDGRTFEGNVECTDTLSDLATVRISGSNLPTLQLGHSSSLKPGEWVVALGSPLALSNTVTCGIISAHRKSEELGLMKKQIVYLQTDASINQGNSGGPLLNLDGEAIGINSMKILPGISFAIPIDHARNFLQTSTGQKYAQSSKSSRYIGITMMTITEPMIAELRRRQLSLSEKVREGVLVWKVVPHSPGER</sequence>
<keyword evidence="13" id="KW-1133">Transmembrane helix</keyword>
<proteinExistence type="inferred from homology"/>
<dbReference type="Proteomes" id="UP000594454">
    <property type="component" value="Chromosome 3"/>
</dbReference>
<evidence type="ECO:0000256" key="18">
    <source>
        <dbReference type="ARBA" id="ARBA00035606"/>
    </source>
</evidence>
<evidence type="ECO:0000256" key="1">
    <source>
        <dbReference type="ARBA" id="ARBA00001760"/>
    </source>
</evidence>
<dbReference type="GO" id="GO:0004252">
    <property type="term" value="F:serine-type endopeptidase activity"/>
    <property type="evidence" value="ECO:0007669"/>
    <property type="project" value="InterPro"/>
</dbReference>
<dbReference type="EMBL" id="LR899011">
    <property type="protein sequence ID" value="CAD7085011.1"/>
    <property type="molecule type" value="Genomic_DNA"/>
</dbReference>
<evidence type="ECO:0000256" key="10">
    <source>
        <dbReference type="ARBA" id="ARBA00022801"/>
    </source>
</evidence>
<comment type="function">
    <text evidence="18">Serine protease that shows proteolytic activity against a non-specific substrate beta-casein. Promotes or induces cell death either by direct binding to and inhibition of BIRC proteins (also called inhibitor of apoptosis proteins, IAPs), leading to an increase in caspase activity, or by a BIRC inhibition-independent, caspase-independent and serine protease activity-dependent mechanism. Can antagonize antiapoptotic activity of th/Diap1 by directly inducing the degradation of th/Diap1.</text>
</comment>
<accession>A0A7R8UQ85</accession>
<evidence type="ECO:0000256" key="4">
    <source>
        <dbReference type="ARBA" id="ARBA00010541"/>
    </source>
</evidence>
<dbReference type="EC" id="3.4.21.108" evidence="5"/>
<keyword evidence="9" id="KW-0053">Apoptosis</keyword>
<dbReference type="OrthoDB" id="4217619at2759"/>
<dbReference type="InterPro" id="IPR001940">
    <property type="entry name" value="Peptidase_S1C"/>
</dbReference>
<dbReference type="GO" id="GO:0043065">
    <property type="term" value="P:positive regulation of apoptotic process"/>
    <property type="evidence" value="ECO:0007669"/>
    <property type="project" value="TreeGrafter"/>
</dbReference>
<name>A0A7R8UQ85_HERIL</name>
<evidence type="ECO:0000256" key="14">
    <source>
        <dbReference type="ARBA" id="ARBA00023128"/>
    </source>
</evidence>
<dbReference type="FunFam" id="2.40.10.120:FF:000004">
    <property type="entry name" value="Serine protease HTRA2, mitochondrial"/>
    <property type="match status" value="2"/>
</dbReference>
<keyword evidence="14" id="KW-0496">Mitochondrion</keyword>
<evidence type="ECO:0000256" key="15">
    <source>
        <dbReference type="ARBA" id="ARBA00023136"/>
    </source>
</evidence>